<feature type="transmembrane region" description="Helical" evidence="1">
    <location>
        <begin position="175"/>
        <end position="196"/>
    </location>
</feature>
<dbReference type="Gene3D" id="1.20.144.10">
    <property type="entry name" value="Phosphatidic acid phosphatase type 2/haloperoxidase"/>
    <property type="match status" value="1"/>
</dbReference>
<keyword evidence="1" id="KW-0812">Transmembrane</keyword>
<reference evidence="3 4" key="2">
    <citation type="submission" date="2020-03" db="EMBL/GenBank/DDBJ databases">
        <authorList>
            <person name="Ichikawa N."/>
            <person name="Kimura A."/>
            <person name="Kitahashi Y."/>
            <person name="Uohara A."/>
        </authorList>
    </citation>
    <scope>NUCLEOTIDE SEQUENCE [LARGE SCALE GENOMIC DNA]</scope>
    <source>
        <strain evidence="3 4">NBRC 108639</strain>
    </source>
</reference>
<dbReference type="Proteomes" id="UP000482800">
    <property type="component" value="Unassembled WGS sequence"/>
</dbReference>
<feature type="domain" description="Phosphatidic acid phosphatase type 2/haloperoxidase" evidence="2">
    <location>
        <begin position="111"/>
        <end position="217"/>
    </location>
</feature>
<feature type="transmembrane region" description="Helical" evidence="1">
    <location>
        <begin position="235"/>
        <end position="260"/>
    </location>
</feature>
<feature type="transmembrane region" description="Helical" evidence="1">
    <location>
        <begin position="81"/>
        <end position="100"/>
    </location>
</feature>
<evidence type="ECO:0000313" key="3">
    <source>
        <dbReference type="EMBL" id="GFJ76121.1"/>
    </source>
</evidence>
<feature type="transmembrane region" description="Helical" evidence="1">
    <location>
        <begin position="147"/>
        <end position="168"/>
    </location>
</feature>
<comment type="caution">
    <text evidence="3">The sequence shown here is derived from an EMBL/GenBank/DDBJ whole genome shotgun (WGS) entry which is preliminary data.</text>
</comment>
<evidence type="ECO:0000313" key="4">
    <source>
        <dbReference type="Proteomes" id="UP000482800"/>
    </source>
</evidence>
<reference evidence="3 4" key="1">
    <citation type="submission" date="2020-03" db="EMBL/GenBank/DDBJ databases">
        <title>Whole genome shotgun sequence of Phytohabitans houttuyneae NBRC 108639.</title>
        <authorList>
            <person name="Komaki H."/>
            <person name="Tamura T."/>
        </authorList>
    </citation>
    <scope>NUCLEOTIDE SEQUENCE [LARGE SCALE GENOMIC DNA]</scope>
    <source>
        <strain evidence="3 4">NBRC 108639</strain>
    </source>
</reference>
<dbReference type="SUPFAM" id="SSF48317">
    <property type="entry name" value="Acid phosphatase/Vanadium-dependent haloperoxidase"/>
    <property type="match status" value="1"/>
</dbReference>
<dbReference type="Pfam" id="PF01569">
    <property type="entry name" value="PAP2"/>
    <property type="match status" value="1"/>
</dbReference>
<evidence type="ECO:0000256" key="1">
    <source>
        <dbReference type="SAM" id="Phobius"/>
    </source>
</evidence>
<dbReference type="AlphaFoldDB" id="A0A6V8K171"/>
<name>A0A6V8K171_9ACTN</name>
<keyword evidence="1" id="KW-0472">Membrane</keyword>
<keyword evidence="1" id="KW-1133">Transmembrane helix</keyword>
<dbReference type="EMBL" id="BLPF01000001">
    <property type="protein sequence ID" value="GFJ76121.1"/>
    <property type="molecule type" value="Genomic_DNA"/>
</dbReference>
<protein>
    <submittedName>
        <fullName evidence="3">Phosphatidic acid phosphatase</fullName>
    </submittedName>
</protein>
<proteinExistence type="predicted"/>
<gene>
    <name evidence="3" type="ORF">Phou_003010</name>
</gene>
<evidence type="ECO:0000259" key="2">
    <source>
        <dbReference type="SMART" id="SM00014"/>
    </source>
</evidence>
<feature type="transmembrane region" description="Helical" evidence="1">
    <location>
        <begin position="280"/>
        <end position="303"/>
    </location>
</feature>
<feature type="transmembrane region" description="Helical" evidence="1">
    <location>
        <begin position="107"/>
        <end position="127"/>
    </location>
</feature>
<feature type="transmembrane region" description="Helical" evidence="1">
    <location>
        <begin position="29"/>
        <end position="50"/>
    </location>
</feature>
<feature type="transmembrane region" description="Helical" evidence="1">
    <location>
        <begin position="202"/>
        <end position="223"/>
    </location>
</feature>
<sequence length="312" mass="31853">MSEPGNEGPVTTTVGERTKVREGTVTFPAAWLVVLGLAEAFAVVLLWRFFVRSERGQLLDTVALEGNAIGQDRVDGLANTVLNAVSVASLAVATIAVAVIALARGRVLLTVVVTAFVAAANLVTQVLKHGLYRPDFGVDPERVTAGNSFPSGHATVAMSVVIALILVVPARLRGVAAVVGAIYATVAGVATMSLGWHRPSDVAGAVLIVGGCAALAGLLLVLAQGRDARVKTADARPLAVALLLITSVVLLASAAGAFWWVDGVATTPVDELSRSTLLTAYAGAAAGIAGVTCGVTALTLAAMHRVVPWRTA</sequence>
<dbReference type="SMART" id="SM00014">
    <property type="entry name" value="acidPPc"/>
    <property type="match status" value="1"/>
</dbReference>
<accession>A0A6V8K171</accession>
<dbReference type="InterPro" id="IPR036938">
    <property type="entry name" value="PAP2/HPO_sf"/>
</dbReference>
<dbReference type="InterPro" id="IPR000326">
    <property type="entry name" value="PAP2/HPO"/>
</dbReference>
<organism evidence="3 4">
    <name type="scientific">Phytohabitans houttuyneae</name>
    <dbReference type="NCBI Taxonomy" id="1076126"/>
    <lineage>
        <taxon>Bacteria</taxon>
        <taxon>Bacillati</taxon>
        <taxon>Actinomycetota</taxon>
        <taxon>Actinomycetes</taxon>
        <taxon>Micromonosporales</taxon>
        <taxon>Micromonosporaceae</taxon>
    </lineage>
</organism>
<keyword evidence="4" id="KW-1185">Reference proteome</keyword>